<evidence type="ECO:0000256" key="1">
    <source>
        <dbReference type="ARBA" id="ARBA00022737"/>
    </source>
</evidence>
<dbReference type="SUPFAM" id="SSF48371">
    <property type="entry name" value="ARM repeat"/>
    <property type="match status" value="2"/>
</dbReference>
<keyword evidence="5" id="KW-1185">Reference proteome</keyword>
<dbReference type="AlphaFoldDB" id="A0A812SGI2"/>
<dbReference type="Proteomes" id="UP000649617">
    <property type="component" value="Unassembled WGS sequence"/>
</dbReference>
<organism evidence="4 5">
    <name type="scientific">Symbiodinium pilosum</name>
    <name type="common">Dinoflagellate</name>
    <dbReference type="NCBI Taxonomy" id="2952"/>
    <lineage>
        <taxon>Eukaryota</taxon>
        <taxon>Sar</taxon>
        <taxon>Alveolata</taxon>
        <taxon>Dinophyceae</taxon>
        <taxon>Suessiales</taxon>
        <taxon>Symbiodiniaceae</taxon>
        <taxon>Symbiodinium</taxon>
    </lineage>
</organism>
<reference evidence="4" key="1">
    <citation type="submission" date="2021-02" db="EMBL/GenBank/DDBJ databases">
        <authorList>
            <person name="Dougan E. K."/>
            <person name="Rhodes N."/>
            <person name="Thang M."/>
            <person name="Chan C."/>
        </authorList>
    </citation>
    <scope>NUCLEOTIDE SEQUENCE</scope>
</reference>
<evidence type="ECO:0000259" key="3">
    <source>
        <dbReference type="PROSITE" id="PS50303"/>
    </source>
</evidence>
<proteinExistence type="predicted"/>
<dbReference type="InterPro" id="IPR033133">
    <property type="entry name" value="PUM-HD"/>
</dbReference>
<dbReference type="PROSITE" id="PS50303">
    <property type="entry name" value="PUM_HD"/>
    <property type="match status" value="1"/>
</dbReference>
<name>A0A812SGI2_SYMPI</name>
<keyword evidence="1" id="KW-0677">Repeat</keyword>
<gene>
    <name evidence="4" type="primary">Pum2</name>
    <name evidence="4" type="ORF">SPIL2461_LOCUS12378</name>
</gene>
<dbReference type="PANTHER" id="PTHR12537">
    <property type="entry name" value="RNA BINDING PROTEIN PUMILIO-RELATED"/>
    <property type="match status" value="1"/>
</dbReference>
<feature type="repeat" description="Pumilio" evidence="2">
    <location>
        <begin position="322"/>
        <end position="357"/>
    </location>
</feature>
<dbReference type="Gene3D" id="1.25.10.10">
    <property type="entry name" value="Leucine-rich Repeat Variant"/>
    <property type="match status" value="3"/>
</dbReference>
<dbReference type="PANTHER" id="PTHR12537:SF12">
    <property type="entry name" value="MATERNAL PROTEIN PUMILIO"/>
    <property type="match status" value="1"/>
</dbReference>
<feature type="non-terminal residue" evidence="4">
    <location>
        <position position="798"/>
    </location>
</feature>
<dbReference type="PROSITE" id="PS50302">
    <property type="entry name" value="PUM"/>
    <property type="match status" value="3"/>
</dbReference>
<protein>
    <submittedName>
        <fullName evidence="4">Pum2 protein</fullName>
    </submittedName>
</protein>
<feature type="repeat" description="Pumilio" evidence="2">
    <location>
        <begin position="637"/>
        <end position="675"/>
    </location>
</feature>
<sequence length="798" mass="85976">VGRKSLTSTLEAVAQADERSPFLEILSNDNMRPPVQTRVMFDEDSEVLLIDTVGDILMDNVWVSARSEALNNQQLPLCPAKDRIAMTHATRFHWLGSAMETGGGHAETYLVASQLRTEATRCLGGQSSETRWRSEAEPIGLRGLGANDANLFALISAGAMIPGNFVQSSGAMAVPVIGAICSPMPVLMQPVAFTPNAVPIMAQPVQPLPLSQPCQPLMSQPCQDIDAETPSLPPSPSGSCCFSRVPTGSTTASVSSFGGSLDRELSERSMTPVGPVLPPAPEAGSVKGHVWQFCQKQNGCRRVQEAIDACGSDQERNALAMEIAGHVWEAVRCPFGNYVVQRFITLLRPRDCQFIIDEISSQGKRAASQLARHRLRGFPALGEVCSGLSSEEIAADMKTTESCATCSMTYESKHCSFQLSDCSVYQEFVNIARVANDGSDLVTGSATSCRRQINVRLTTDCSLVEILSGDHINSSGGQQVAFTPNAVPIMAQPVQPPPLSQPRQDIDTETSSLAGSCFSPVTTGSTTASTASVSSFGSSFGAELSERSMTPVGPTFPPTPEAGSVKGHVWQLCQKENGCRRVQEAIDACGSDEERAALAMEIVGHVWEAVRCPFGNYVVQRFITLLRPRDCQFIIDEILSQGKRALQLVRHQYGNFVMQRILSHGTPAQQRSLCQLLRPQACDLATDQNASAVLAKALIHCCLEDKISLANGLLSRPGLLVAMSKTRHGHQTALALLHVLEGANLTSALDALKKDLPSLTRLRYGRVVHLGITWRICHSGSKPRVKQIAHAPETTLVK</sequence>
<dbReference type="GO" id="GO:0010608">
    <property type="term" value="P:post-transcriptional regulation of gene expression"/>
    <property type="evidence" value="ECO:0007669"/>
    <property type="project" value="TreeGrafter"/>
</dbReference>
<dbReference type="InterPro" id="IPR011989">
    <property type="entry name" value="ARM-like"/>
</dbReference>
<feature type="repeat" description="Pumilio" evidence="2">
    <location>
        <begin position="601"/>
        <end position="636"/>
    </location>
</feature>
<dbReference type="SMART" id="SM00025">
    <property type="entry name" value="Pumilio"/>
    <property type="match status" value="6"/>
</dbReference>
<feature type="domain" description="PUM-HD" evidence="3">
    <location>
        <begin position="540"/>
        <end position="798"/>
    </location>
</feature>
<dbReference type="OrthoDB" id="668540at2759"/>
<comment type="caution">
    <text evidence="4">The sequence shown here is derived from an EMBL/GenBank/DDBJ whole genome shotgun (WGS) entry which is preliminary data.</text>
</comment>
<dbReference type="InterPro" id="IPR001313">
    <property type="entry name" value="Pumilio_RNA-bd_rpt"/>
</dbReference>
<evidence type="ECO:0000313" key="5">
    <source>
        <dbReference type="Proteomes" id="UP000649617"/>
    </source>
</evidence>
<dbReference type="GO" id="GO:0005737">
    <property type="term" value="C:cytoplasm"/>
    <property type="evidence" value="ECO:0007669"/>
    <property type="project" value="TreeGrafter"/>
</dbReference>
<dbReference type="InterPro" id="IPR016024">
    <property type="entry name" value="ARM-type_fold"/>
</dbReference>
<dbReference type="Pfam" id="PF00806">
    <property type="entry name" value="PUF"/>
    <property type="match status" value="6"/>
</dbReference>
<dbReference type="EMBL" id="CAJNIZ010025424">
    <property type="protein sequence ID" value="CAE7483793.1"/>
    <property type="molecule type" value="Genomic_DNA"/>
</dbReference>
<accession>A0A812SGI2</accession>
<evidence type="ECO:0000313" key="4">
    <source>
        <dbReference type="EMBL" id="CAE7483793.1"/>
    </source>
</evidence>
<evidence type="ECO:0000256" key="2">
    <source>
        <dbReference type="PROSITE-ProRule" id="PRU00317"/>
    </source>
</evidence>
<dbReference type="GO" id="GO:0003729">
    <property type="term" value="F:mRNA binding"/>
    <property type="evidence" value="ECO:0007669"/>
    <property type="project" value="TreeGrafter"/>
</dbReference>